<evidence type="ECO:0000256" key="4">
    <source>
        <dbReference type="SAM" id="MobiDB-lite"/>
    </source>
</evidence>
<proteinExistence type="predicted"/>
<dbReference type="PANTHER" id="PTHR24198:SF165">
    <property type="entry name" value="ANKYRIN REPEAT-CONTAINING PROTEIN-RELATED"/>
    <property type="match status" value="1"/>
</dbReference>
<keyword evidence="2 3" id="KW-0040">ANK repeat</keyword>
<sequence length="516" mass="57808">MAEHKAATSFLNLPNELVLSVAEYLPRQSDISHLRRVSKRTYLCLGNYLLLYNIRHYNSSALLWAAAHNHMEIARWLIRLGADLEPEPDEVYRLRYGLRRGYCHARKTPLDVAVEEGHVHMVKMLTTAPLSKAKVSIQGPLTTALLQGRETIARFLINRLTSIDLPITTASETALEITCNGRLPATMQYLLDKGADPSRCSEQLVTLLPSKDPLKYKLEDDAFEIIKLLCSYGAKFSRKIQDLGLQHKDPRVRHCFNKANTQDPLQSCHNSATSGITETSAYNTQDEDDSGSDHHSFNPGSVFGVNAALAHRDLRKVALELNAIPELPQYDTISFPELSNNALKTDNSAEAYWRRFDRLKLCDIEPETSTIEAPTRRTDPFPALGTSEPRVDNTTQRRWDNLENLNRKSGESPARVSAAFHFQQPEPEPFPALGGRTRQTQSTAPDPWRTLSTAFIPHTRTATITSPSDPNLATSSTQNCKLQAPHPQTWTGSRPCFHTARTRQTLSRAHGAISEN</sequence>
<reference evidence="6 7" key="1">
    <citation type="submission" date="2020-01" db="EMBL/GenBank/DDBJ databases">
        <authorList>
            <consortium name="DOE Joint Genome Institute"/>
            <person name="Haridas S."/>
            <person name="Albert R."/>
            <person name="Binder M."/>
            <person name="Bloem J."/>
            <person name="Labutti K."/>
            <person name="Salamov A."/>
            <person name="Andreopoulos B."/>
            <person name="Baker S.E."/>
            <person name="Barry K."/>
            <person name="Bills G."/>
            <person name="Bluhm B.H."/>
            <person name="Cannon C."/>
            <person name="Castanera R."/>
            <person name="Culley D.E."/>
            <person name="Daum C."/>
            <person name="Ezra D."/>
            <person name="Gonzalez J.B."/>
            <person name="Henrissat B."/>
            <person name="Kuo A."/>
            <person name="Liang C."/>
            <person name="Lipzen A."/>
            <person name="Lutzoni F."/>
            <person name="Magnuson J."/>
            <person name="Mondo S."/>
            <person name="Nolan M."/>
            <person name="Ohm R."/>
            <person name="Pangilinan J."/>
            <person name="Park H.-J.H."/>
            <person name="Ramirez L."/>
            <person name="Alfaro M."/>
            <person name="Sun H."/>
            <person name="Tritt A."/>
            <person name="Yoshinaga Y."/>
            <person name="Zwiers L.-H.L."/>
            <person name="Turgeon B.G."/>
            <person name="Goodwin S.B."/>
            <person name="Spatafora J.W."/>
            <person name="Crous P.W."/>
            <person name="Grigoriev I.V."/>
        </authorList>
    </citation>
    <scope>NUCLEOTIDE SEQUENCE [LARGE SCALE GENOMIC DNA]</scope>
    <source>
        <strain evidence="6 7">CBS 611.86</strain>
    </source>
</reference>
<comment type="caution">
    <text evidence="6">The sequence shown here is derived from an EMBL/GenBank/DDBJ whole genome shotgun (WGS) entry which is preliminary data.</text>
</comment>
<dbReference type="InterPro" id="IPR001810">
    <property type="entry name" value="F-box_dom"/>
</dbReference>
<dbReference type="Pfam" id="PF00646">
    <property type="entry name" value="F-box"/>
    <property type="match status" value="1"/>
</dbReference>
<dbReference type="PANTHER" id="PTHR24198">
    <property type="entry name" value="ANKYRIN REPEAT AND PROTEIN KINASE DOMAIN-CONTAINING PROTEIN"/>
    <property type="match status" value="1"/>
</dbReference>
<feature type="region of interest" description="Disordered" evidence="4">
    <location>
        <begin position="425"/>
        <end position="448"/>
    </location>
</feature>
<dbReference type="AlphaFoldDB" id="A0A7C8I6H4"/>
<feature type="domain" description="F-box" evidence="5">
    <location>
        <begin position="10"/>
        <end position="42"/>
    </location>
</feature>
<feature type="repeat" description="ANK" evidence="3">
    <location>
        <begin position="57"/>
        <end position="89"/>
    </location>
</feature>
<dbReference type="EMBL" id="JAADJZ010000028">
    <property type="protein sequence ID" value="KAF2866390.1"/>
    <property type="molecule type" value="Genomic_DNA"/>
</dbReference>
<feature type="region of interest" description="Disordered" evidence="4">
    <location>
        <begin position="372"/>
        <end position="391"/>
    </location>
</feature>
<keyword evidence="1" id="KW-0677">Repeat</keyword>
<organism evidence="6 7">
    <name type="scientific">Massariosphaeria phaeospora</name>
    <dbReference type="NCBI Taxonomy" id="100035"/>
    <lineage>
        <taxon>Eukaryota</taxon>
        <taxon>Fungi</taxon>
        <taxon>Dikarya</taxon>
        <taxon>Ascomycota</taxon>
        <taxon>Pezizomycotina</taxon>
        <taxon>Dothideomycetes</taxon>
        <taxon>Pleosporomycetidae</taxon>
        <taxon>Pleosporales</taxon>
        <taxon>Pleosporales incertae sedis</taxon>
        <taxon>Massariosphaeria</taxon>
    </lineage>
</organism>
<dbReference type="PROSITE" id="PS50088">
    <property type="entry name" value="ANK_REPEAT"/>
    <property type="match status" value="1"/>
</dbReference>
<protein>
    <recommendedName>
        <fullName evidence="5">F-box domain-containing protein</fullName>
    </recommendedName>
</protein>
<keyword evidence="7" id="KW-1185">Reference proteome</keyword>
<dbReference type="OrthoDB" id="341259at2759"/>
<feature type="compositionally biased region" description="Polar residues" evidence="4">
    <location>
        <begin position="461"/>
        <end position="492"/>
    </location>
</feature>
<dbReference type="Pfam" id="PF12796">
    <property type="entry name" value="Ank_2"/>
    <property type="match status" value="1"/>
</dbReference>
<dbReference type="SMART" id="SM00248">
    <property type="entry name" value="ANK"/>
    <property type="match status" value="4"/>
</dbReference>
<dbReference type="Gene3D" id="1.25.40.20">
    <property type="entry name" value="Ankyrin repeat-containing domain"/>
    <property type="match status" value="1"/>
</dbReference>
<evidence type="ECO:0000313" key="7">
    <source>
        <dbReference type="Proteomes" id="UP000481861"/>
    </source>
</evidence>
<feature type="region of interest" description="Disordered" evidence="4">
    <location>
        <begin position="461"/>
        <end position="494"/>
    </location>
</feature>
<gene>
    <name evidence="6" type="ORF">BDV95DRAFT_672000</name>
</gene>
<dbReference type="CDD" id="cd09917">
    <property type="entry name" value="F-box_SF"/>
    <property type="match status" value="1"/>
</dbReference>
<evidence type="ECO:0000256" key="3">
    <source>
        <dbReference type="PROSITE-ProRule" id="PRU00023"/>
    </source>
</evidence>
<dbReference type="InterPro" id="IPR036770">
    <property type="entry name" value="Ankyrin_rpt-contain_sf"/>
</dbReference>
<evidence type="ECO:0000256" key="2">
    <source>
        <dbReference type="ARBA" id="ARBA00023043"/>
    </source>
</evidence>
<dbReference type="Proteomes" id="UP000481861">
    <property type="component" value="Unassembled WGS sequence"/>
</dbReference>
<dbReference type="InterPro" id="IPR002110">
    <property type="entry name" value="Ankyrin_rpt"/>
</dbReference>
<evidence type="ECO:0000256" key="1">
    <source>
        <dbReference type="ARBA" id="ARBA00022737"/>
    </source>
</evidence>
<accession>A0A7C8I6H4</accession>
<evidence type="ECO:0000313" key="6">
    <source>
        <dbReference type="EMBL" id="KAF2866390.1"/>
    </source>
</evidence>
<name>A0A7C8I6H4_9PLEO</name>
<evidence type="ECO:0000259" key="5">
    <source>
        <dbReference type="Pfam" id="PF00646"/>
    </source>
</evidence>
<dbReference type="SUPFAM" id="SSF48403">
    <property type="entry name" value="Ankyrin repeat"/>
    <property type="match status" value="1"/>
</dbReference>